<keyword evidence="1" id="KW-1133">Transmembrane helix</keyword>
<dbReference type="Proteomes" id="UP001501771">
    <property type="component" value="Unassembled WGS sequence"/>
</dbReference>
<feature type="transmembrane region" description="Helical" evidence="1">
    <location>
        <begin position="94"/>
        <end position="113"/>
    </location>
</feature>
<protein>
    <submittedName>
        <fullName evidence="2">Uncharacterized protein</fullName>
    </submittedName>
</protein>
<sequence length="118" mass="11993">MRGYVLALAVSLTTLAVEIGVVDALQQGTADDFVDVVVVVMVFGVVPTAVIGSVGAFVVHLATRKATSQWPAVVLAAALGLVAGPIIWWGEFEVAVLLGVAAAVGRLAAVPCARNRAA</sequence>
<keyword evidence="1" id="KW-0472">Membrane</keyword>
<name>A0ABN2ZQZ4_9ACTN</name>
<dbReference type="EMBL" id="BAAAQR010000005">
    <property type="protein sequence ID" value="GAA2146087.1"/>
    <property type="molecule type" value="Genomic_DNA"/>
</dbReference>
<proteinExistence type="predicted"/>
<evidence type="ECO:0000256" key="1">
    <source>
        <dbReference type="SAM" id="Phobius"/>
    </source>
</evidence>
<comment type="caution">
    <text evidence="2">The sequence shown here is derived from an EMBL/GenBank/DDBJ whole genome shotgun (WGS) entry which is preliminary data.</text>
</comment>
<gene>
    <name evidence="2" type="ORF">GCM10009844_21710</name>
</gene>
<feature type="transmembrane region" description="Helical" evidence="1">
    <location>
        <begin position="34"/>
        <end position="58"/>
    </location>
</feature>
<keyword evidence="1" id="KW-0812">Transmembrane</keyword>
<evidence type="ECO:0000313" key="3">
    <source>
        <dbReference type="Proteomes" id="UP001501771"/>
    </source>
</evidence>
<accession>A0ABN2ZQZ4</accession>
<reference evidence="2 3" key="1">
    <citation type="journal article" date="2019" name="Int. J. Syst. Evol. Microbiol.">
        <title>The Global Catalogue of Microorganisms (GCM) 10K type strain sequencing project: providing services to taxonomists for standard genome sequencing and annotation.</title>
        <authorList>
            <consortium name="The Broad Institute Genomics Platform"/>
            <consortium name="The Broad Institute Genome Sequencing Center for Infectious Disease"/>
            <person name="Wu L."/>
            <person name="Ma J."/>
        </authorList>
    </citation>
    <scope>NUCLEOTIDE SEQUENCE [LARGE SCALE GENOMIC DNA]</scope>
    <source>
        <strain evidence="2 3">JCM 16022</strain>
    </source>
</reference>
<feature type="transmembrane region" description="Helical" evidence="1">
    <location>
        <begin position="70"/>
        <end position="88"/>
    </location>
</feature>
<organism evidence="2 3">
    <name type="scientific">Nocardioides koreensis</name>
    <dbReference type="NCBI Taxonomy" id="433651"/>
    <lineage>
        <taxon>Bacteria</taxon>
        <taxon>Bacillati</taxon>
        <taxon>Actinomycetota</taxon>
        <taxon>Actinomycetes</taxon>
        <taxon>Propionibacteriales</taxon>
        <taxon>Nocardioidaceae</taxon>
        <taxon>Nocardioides</taxon>
    </lineage>
</organism>
<keyword evidence="3" id="KW-1185">Reference proteome</keyword>
<evidence type="ECO:0000313" key="2">
    <source>
        <dbReference type="EMBL" id="GAA2146087.1"/>
    </source>
</evidence>